<feature type="region of interest" description="Disordered" evidence="1">
    <location>
        <begin position="319"/>
        <end position="350"/>
    </location>
</feature>
<dbReference type="Proteomes" id="UP000217199">
    <property type="component" value="Unassembled WGS sequence"/>
</dbReference>
<dbReference type="EMBL" id="NBII01000002">
    <property type="protein sequence ID" value="PAV21875.1"/>
    <property type="molecule type" value="Genomic_DNA"/>
</dbReference>
<evidence type="ECO:0000256" key="1">
    <source>
        <dbReference type="SAM" id="MobiDB-lite"/>
    </source>
</evidence>
<protein>
    <submittedName>
        <fullName evidence="2">Uncharacterized protein</fullName>
    </submittedName>
</protein>
<evidence type="ECO:0000313" key="3">
    <source>
        <dbReference type="Proteomes" id="UP000217199"/>
    </source>
</evidence>
<feature type="compositionally biased region" description="Low complexity" evidence="1">
    <location>
        <begin position="56"/>
        <end position="82"/>
    </location>
</feature>
<evidence type="ECO:0000313" key="2">
    <source>
        <dbReference type="EMBL" id="PAV21875.1"/>
    </source>
</evidence>
<dbReference type="OrthoDB" id="3353673at2759"/>
<feature type="compositionally biased region" description="Low complexity" evidence="1">
    <location>
        <begin position="90"/>
        <end position="101"/>
    </location>
</feature>
<name>A0A286UQX3_9AGAM</name>
<feature type="region of interest" description="Disordered" evidence="1">
    <location>
        <begin position="137"/>
        <end position="193"/>
    </location>
</feature>
<organism evidence="2 3">
    <name type="scientific">Pyrrhoderma noxium</name>
    <dbReference type="NCBI Taxonomy" id="2282107"/>
    <lineage>
        <taxon>Eukaryota</taxon>
        <taxon>Fungi</taxon>
        <taxon>Dikarya</taxon>
        <taxon>Basidiomycota</taxon>
        <taxon>Agaricomycotina</taxon>
        <taxon>Agaricomycetes</taxon>
        <taxon>Hymenochaetales</taxon>
        <taxon>Hymenochaetaceae</taxon>
        <taxon>Pyrrhoderma</taxon>
    </lineage>
</organism>
<feature type="region of interest" description="Disordered" evidence="1">
    <location>
        <begin position="1"/>
        <end position="103"/>
    </location>
</feature>
<dbReference type="InParanoid" id="A0A286UQX3"/>
<keyword evidence="3" id="KW-1185">Reference proteome</keyword>
<feature type="compositionally biased region" description="Low complexity" evidence="1">
    <location>
        <begin position="163"/>
        <end position="190"/>
    </location>
</feature>
<gene>
    <name evidence="2" type="ORF">PNOK_0183200</name>
</gene>
<feature type="compositionally biased region" description="Low complexity" evidence="1">
    <location>
        <begin position="27"/>
        <end position="37"/>
    </location>
</feature>
<feature type="compositionally biased region" description="Low complexity" evidence="1">
    <location>
        <begin position="7"/>
        <end position="19"/>
    </location>
</feature>
<comment type="caution">
    <text evidence="2">The sequence shown here is derived from an EMBL/GenBank/DDBJ whole genome shotgun (WGS) entry which is preliminary data.</text>
</comment>
<reference evidence="2 3" key="1">
    <citation type="journal article" date="2017" name="Mol. Ecol.">
        <title>Comparative and population genomic landscape of Phellinus noxius: A hypervariable fungus causing root rot in trees.</title>
        <authorList>
            <person name="Chung C.L."/>
            <person name="Lee T.J."/>
            <person name="Akiba M."/>
            <person name="Lee H.H."/>
            <person name="Kuo T.H."/>
            <person name="Liu D."/>
            <person name="Ke H.M."/>
            <person name="Yokoi T."/>
            <person name="Roa M.B."/>
            <person name="Lu M.J."/>
            <person name="Chang Y.Y."/>
            <person name="Ann P.J."/>
            <person name="Tsai J.N."/>
            <person name="Chen C.Y."/>
            <person name="Tzean S.S."/>
            <person name="Ota Y."/>
            <person name="Hattori T."/>
            <person name="Sahashi N."/>
            <person name="Liou R.F."/>
            <person name="Kikuchi T."/>
            <person name="Tsai I.J."/>
        </authorList>
    </citation>
    <scope>NUCLEOTIDE SEQUENCE [LARGE SCALE GENOMIC DNA]</scope>
    <source>
        <strain evidence="2 3">FFPRI411160</strain>
    </source>
</reference>
<proteinExistence type="predicted"/>
<accession>A0A286UQX3</accession>
<dbReference type="STRING" id="2282107.A0A286UQX3"/>
<dbReference type="AlphaFoldDB" id="A0A286UQX3"/>
<sequence length="491" mass="53005">MSSDVPQHSQVQLQAQAQQGRRNLTQTSPPSTSTPMSSGGGVLYSTMDGVNNRPRSSLNGYSGSSGLNGSCATPNGLNNANGGHNGSPRGGHTNTNGMMNGSAPGIPNGLVNGLHGGSGGVMSSNTSGLNVTPTIPSPGDMGRMGASLTSPNQHHNHHHHSQQHSYQQNPPQFGQIHAGQGHPGAPGHSGLQTHVWQPAPEVDYSPALSDDGDDFEDNIELHVGVAGGNWGKKSMKGARWVRRGKAVAWGPARESGSAVGSVHGSFAAFVLDPSVAHSYCTHLLDDLQQTTENLVQGEATLTRALGRLWKVLSEEDHTRQEIEKSNHSRTLKGKDSTTIRPDRNGDMHEDVNGVVDVDEVTLEDDEESQEVTEREKRIARAPSLVSTVHKLFLTPLPEDASTIIEPSHIGSPEMQQDSMEKAFATLRELGDDSREYVERLAEIRECLGDVRRQRDVIWMKTREQALEELKEIDQAAVDADELGPEYVYDEY</sequence>